<dbReference type="Pfam" id="PF08240">
    <property type="entry name" value="ADH_N"/>
    <property type="match status" value="1"/>
</dbReference>
<dbReference type="SUPFAM" id="SSF51735">
    <property type="entry name" value="NAD(P)-binding Rossmann-fold domains"/>
    <property type="match status" value="1"/>
</dbReference>
<evidence type="ECO:0000313" key="3">
    <source>
        <dbReference type="Proteomes" id="UP000249522"/>
    </source>
</evidence>
<proteinExistence type="predicted"/>
<dbReference type="PANTHER" id="PTHR43677:SF1">
    <property type="entry name" value="ACRYLYL-COA REDUCTASE ACUI-RELATED"/>
    <property type="match status" value="1"/>
</dbReference>
<dbReference type="Pfam" id="PF00107">
    <property type="entry name" value="ADH_zinc_N"/>
    <property type="match status" value="1"/>
</dbReference>
<dbReference type="AlphaFoldDB" id="A0A2W1LB60"/>
<dbReference type="GO" id="GO:0043957">
    <property type="term" value="F:acryloyl-CoA reductase (NADPH) activity"/>
    <property type="evidence" value="ECO:0007669"/>
    <property type="project" value="TreeGrafter"/>
</dbReference>
<dbReference type="InterPro" id="IPR020843">
    <property type="entry name" value="ER"/>
</dbReference>
<dbReference type="InterPro" id="IPR011032">
    <property type="entry name" value="GroES-like_sf"/>
</dbReference>
<dbReference type="PANTHER" id="PTHR43677">
    <property type="entry name" value="SHORT-CHAIN DEHYDROGENASE/REDUCTASE"/>
    <property type="match status" value="1"/>
</dbReference>
<protein>
    <submittedName>
        <fullName evidence="2">Oxidoreductase</fullName>
    </submittedName>
</protein>
<sequence>MEHFRALVIEQANGGVIARVKEMRKEQLPAGDVLIRVMYSSVNYKDALACSPGGRIVKEYPFIPGIDAAGVVVESASPKFQPGDEVFATGYELGVSHYGGYSEYARMPAEWLLHRPEGLPLRETMVIGTAGFTAAMSVAALQDSGVQPDSGPVLVTGASGGVGSTAVAILAKLGYEVVAATGKADMHERLSQLGAARIASREELLEGAGKPLNRQIWAGAVDCVGGPVLANVLSRMHYGGAVAASGLTAGTELPATVLPFILRGVRLLGIDSVYAPAALRERLWTLLGSTYKPADLARMSSGIKLDQIPETTAAMLRGESRGRVVVEIGGDV</sequence>
<dbReference type="InterPro" id="IPR013149">
    <property type="entry name" value="ADH-like_C"/>
</dbReference>
<organism evidence="2 3">
    <name type="scientific">Paenibacillus sambharensis</name>
    <dbReference type="NCBI Taxonomy" id="1803190"/>
    <lineage>
        <taxon>Bacteria</taxon>
        <taxon>Bacillati</taxon>
        <taxon>Bacillota</taxon>
        <taxon>Bacilli</taxon>
        <taxon>Bacillales</taxon>
        <taxon>Paenibacillaceae</taxon>
        <taxon>Paenibacillus</taxon>
    </lineage>
</organism>
<feature type="domain" description="Enoyl reductase (ER)" evidence="1">
    <location>
        <begin position="15"/>
        <end position="326"/>
    </location>
</feature>
<dbReference type="SMART" id="SM00829">
    <property type="entry name" value="PKS_ER"/>
    <property type="match status" value="1"/>
</dbReference>
<dbReference type="Proteomes" id="UP000249522">
    <property type="component" value="Unassembled WGS sequence"/>
</dbReference>
<dbReference type="NCBIfam" id="TIGR02823">
    <property type="entry name" value="oxido_YhdH"/>
    <property type="match status" value="1"/>
</dbReference>
<comment type="caution">
    <text evidence="2">The sequence shown here is derived from an EMBL/GenBank/DDBJ whole genome shotgun (WGS) entry which is preliminary data.</text>
</comment>
<dbReference type="SUPFAM" id="SSF50129">
    <property type="entry name" value="GroES-like"/>
    <property type="match status" value="1"/>
</dbReference>
<gene>
    <name evidence="2" type="ORF">DNH61_12520</name>
</gene>
<evidence type="ECO:0000259" key="1">
    <source>
        <dbReference type="SMART" id="SM00829"/>
    </source>
</evidence>
<dbReference type="OrthoDB" id="9782155at2"/>
<dbReference type="CDD" id="cd05280">
    <property type="entry name" value="MDR_yhdh_yhfp"/>
    <property type="match status" value="1"/>
</dbReference>
<dbReference type="EMBL" id="QKRB01000044">
    <property type="protein sequence ID" value="PZD95360.1"/>
    <property type="molecule type" value="Genomic_DNA"/>
</dbReference>
<name>A0A2W1LB60_9BACL</name>
<evidence type="ECO:0000313" key="2">
    <source>
        <dbReference type="EMBL" id="PZD95360.1"/>
    </source>
</evidence>
<accession>A0A2W1LB60</accession>
<dbReference type="InterPro" id="IPR051397">
    <property type="entry name" value="Zn-ADH-like_protein"/>
</dbReference>
<keyword evidence="3" id="KW-1185">Reference proteome</keyword>
<dbReference type="InterPro" id="IPR014188">
    <property type="entry name" value="Acrylyl-CoA_reductase_AcuI"/>
</dbReference>
<dbReference type="Gene3D" id="3.90.180.10">
    <property type="entry name" value="Medium-chain alcohol dehydrogenases, catalytic domain"/>
    <property type="match status" value="1"/>
</dbReference>
<dbReference type="RefSeq" id="WP_111146990.1">
    <property type="nucleotide sequence ID" value="NZ_QKRB01000044.1"/>
</dbReference>
<reference evidence="2 3" key="1">
    <citation type="submission" date="2018-06" db="EMBL/GenBank/DDBJ databases">
        <title>Paenibacillus imtechensis sp. nov.</title>
        <authorList>
            <person name="Pinnaka A.K."/>
            <person name="Singh H."/>
            <person name="Kaur M."/>
        </authorList>
    </citation>
    <scope>NUCLEOTIDE SEQUENCE [LARGE SCALE GENOMIC DNA]</scope>
    <source>
        <strain evidence="2 3">SMB1</strain>
    </source>
</reference>
<dbReference type="Gene3D" id="3.40.50.720">
    <property type="entry name" value="NAD(P)-binding Rossmann-like Domain"/>
    <property type="match status" value="1"/>
</dbReference>
<dbReference type="InterPro" id="IPR036291">
    <property type="entry name" value="NAD(P)-bd_dom_sf"/>
</dbReference>
<dbReference type="InterPro" id="IPR013154">
    <property type="entry name" value="ADH-like_N"/>
</dbReference>